<dbReference type="KEGG" id="cle:Clole_2707"/>
<name>F2JJB4_CELLD</name>
<evidence type="ECO:0000259" key="4">
    <source>
        <dbReference type="PROSITE" id="PS51272"/>
    </source>
</evidence>
<feature type="region of interest" description="Disordered" evidence="2">
    <location>
        <begin position="557"/>
        <end position="585"/>
    </location>
</feature>
<dbReference type="STRING" id="642492.Clole_2707"/>
<dbReference type="Pfam" id="PF00395">
    <property type="entry name" value="SLH"/>
    <property type="match status" value="2"/>
</dbReference>
<feature type="compositionally biased region" description="Low complexity" evidence="2">
    <location>
        <begin position="557"/>
        <end position="584"/>
    </location>
</feature>
<dbReference type="PROSITE" id="PS51272">
    <property type="entry name" value="SLH"/>
    <property type="match status" value="1"/>
</dbReference>
<feature type="region of interest" description="Disordered" evidence="2">
    <location>
        <begin position="436"/>
        <end position="540"/>
    </location>
</feature>
<accession>F2JJB4</accession>
<keyword evidence="6" id="KW-1185">Reference proteome</keyword>
<proteinExistence type="predicted"/>
<feature type="compositionally biased region" description="Gly residues" evidence="2">
    <location>
        <begin position="524"/>
        <end position="533"/>
    </location>
</feature>
<feature type="domain" description="SLH" evidence="4">
    <location>
        <begin position="581"/>
        <end position="644"/>
    </location>
</feature>
<dbReference type="Pfam" id="PF14262">
    <property type="entry name" value="Cthe_2159"/>
    <property type="match status" value="1"/>
</dbReference>
<dbReference type="AlphaFoldDB" id="F2JJB4"/>
<evidence type="ECO:0000256" key="1">
    <source>
        <dbReference type="ARBA" id="ARBA00022737"/>
    </source>
</evidence>
<protein>
    <submittedName>
        <fullName evidence="5">S-layer domain-containing protein</fullName>
    </submittedName>
</protein>
<dbReference type="InterPro" id="IPR001119">
    <property type="entry name" value="SLH_dom"/>
</dbReference>
<organism evidence="5 6">
    <name type="scientific">Cellulosilyticum lentocellum (strain ATCC 49066 / DSM 5427 / NCIMB 11756 / RHM5)</name>
    <name type="common">Clostridium lentocellum</name>
    <dbReference type="NCBI Taxonomy" id="642492"/>
    <lineage>
        <taxon>Bacteria</taxon>
        <taxon>Bacillati</taxon>
        <taxon>Bacillota</taxon>
        <taxon>Clostridia</taxon>
        <taxon>Lachnospirales</taxon>
        <taxon>Cellulosilyticaceae</taxon>
        <taxon>Cellulosilyticum</taxon>
    </lineage>
</organism>
<gene>
    <name evidence="5" type="ordered locus">Clole_2707</name>
</gene>
<sequence>MNLKKFLYGLLSATLVVSSVTPVFAAETVTTTSSQTQISSEEVTISLSDTSILVNGESASTDNNDAVYTSHDIIYYEDKDTYDSGNAYGEGTAEDKHSSEEALKHTVVNITKPGTYRISGQLSYGQIFVNVGKDEADKVTLILDHVDINCSVAPAVFFYQVYECDADATVETATNQVDTSNAGARVIIADDSVNHVTGSYVARIYKDTTEQKKLHKYDGAFYSRMSMEIDGETKGNGVLNITSDNEGLDTELHLTINGGKINIQSSDDGINVNEDGISVFTMNDGYLNIYAGNGSEGDGIDSNGWNVINGGTVISLANPKSMDGGIDSDMGSTINGGTVIGAGNMYDPLEDDSKQLFMFLQLAEKTDQLLVVTDEKDNPVFAYDFPNDYTYISLSTPTLTEGTYHVYKGGTIKGTETDGFYTTITSYFEGTKLHHGGTSTNQNIGMMTPPQDGNGPSFSTNGTPPEIPDNTQMPNQGQSQPTPPEGIGNGERPTPPEGITNGEPPTLPEGMANGEPPAPPEGMANGGGFGGPQGMQSSSETENYDFVLSASNKGFTNVSSTTATGNTASTTPSSTTTNTVGTTSFSDVKGDSWYAQAVTFCKNKGLMGGTSSTTFSPSAPVTREMFATILYRLAGSPNVTTPTSFTDVKNESAYYYKSVSWANQSGITKGISSNAFGVGQSITVQDAVVMLERYGKGGDLTQVENVSSTSTSPATRAQIAALLMQYCNN</sequence>
<keyword evidence="1" id="KW-0677">Repeat</keyword>
<dbReference type="HOGENOM" id="CLU_022019_0_0_9"/>
<dbReference type="InterPro" id="IPR025584">
    <property type="entry name" value="Cthe_2159"/>
</dbReference>
<dbReference type="EMBL" id="CP002582">
    <property type="protein sequence ID" value="ADZ84407.1"/>
    <property type="molecule type" value="Genomic_DNA"/>
</dbReference>
<evidence type="ECO:0000313" key="5">
    <source>
        <dbReference type="EMBL" id="ADZ84407.1"/>
    </source>
</evidence>
<evidence type="ECO:0000256" key="3">
    <source>
        <dbReference type="SAM" id="SignalP"/>
    </source>
</evidence>
<feature type="signal peptide" evidence="3">
    <location>
        <begin position="1"/>
        <end position="25"/>
    </location>
</feature>
<evidence type="ECO:0000256" key="2">
    <source>
        <dbReference type="SAM" id="MobiDB-lite"/>
    </source>
</evidence>
<keyword evidence="3" id="KW-0732">Signal</keyword>
<feature type="chain" id="PRO_5003284204" evidence="3">
    <location>
        <begin position="26"/>
        <end position="729"/>
    </location>
</feature>
<reference evidence="5 6" key="1">
    <citation type="journal article" date="2011" name="J. Bacteriol.">
        <title>Complete genome sequence of the cellulose-degrading bacterium Cellulosilyticum lentocellum.</title>
        <authorList>
            <consortium name="US DOE Joint Genome Institute"/>
            <person name="Miller D.A."/>
            <person name="Suen G."/>
            <person name="Bruce D."/>
            <person name="Copeland A."/>
            <person name="Cheng J.F."/>
            <person name="Detter C."/>
            <person name="Goodwin L.A."/>
            <person name="Han C.S."/>
            <person name="Hauser L.J."/>
            <person name="Land M.L."/>
            <person name="Lapidus A."/>
            <person name="Lucas S."/>
            <person name="Meincke L."/>
            <person name="Pitluck S."/>
            <person name="Tapia R."/>
            <person name="Teshima H."/>
            <person name="Woyke T."/>
            <person name="Fox B.G."/>
            <person name="Angert E.R."/>
            <person name="Currie C.R."/>
        </authorList>
    </citation>
    <scope>NUCLEOTIDE SEQUENCE [LARGE SCALE GENOMIC DNA]</scope>
    <source>
        <strain evidence="6">ATCC 49066 / DSM 5427 / NCIMB 11756 / RHM5</strain>
    </source>
</reference>
<dbReference type="eggNOG" id="COG5263">
    <property type="taxonomic scope" value="Bacteria"/>
</dbReference>
<dbReference type="Proteomes" id="UP000008467">
    <property type="component" value="Chromosome"/>
</dbReference>
<evidence type="ECO:0000313" key="6">
    <source>
        <dbReference type="Proteomes" id="UP000008467"/>
    </source>
</evidence>
<dbReference type="RefSeq" id="WP_013657700.1">
    <property type="nucleotide sequence ID" value="NC_015275.1"/>
</dbReference>
<feature type="compositionally biased region" description="Polar residues" evidence="2">
    <location>
        <begin position="454"/>
        <end position="480"/>
    </location>
</feature>